<dbReference type="EMBL" id="CAJVPA010000239">
    <property type="protein sequence ID" value="CAG8419352.1"/>
    <property type="molecule type" value="Genomic_DNA"/>
</dbReference>
<sequence length="168" mass="19294">MNEIKLPEEEPSLVQKMVEYLYTSNYIMDGRSSVPDGTDSSENPLAVFDDLSFHISMYSLADRMFISGLKALSSQKTEKEFLERLDASSFPRAIKEMYTSTPEHVQGLRKIAVKVTMDHLKMLRSRDEGITKIFKNSLLQSVPQFCFDLLVALMDKTFKCFCNTIEFH</sequence>
<name>A0A9W4JTQ9_9EURO</name>
<dbReference type="PANTHER" id="PTHR47843:SF5">
    <property type="entry name" value="BTB_POZ DOMAIN PROTEIN"/>
    <property type="match status" value="1"/>
</dbReference>
<dbReference type="InterPro" id="IPR011333">
    <property type="entry name" value="SKP1/BTB/POZ_sf"/>
</dbReference>
<proteinExistence type="predicted"/>
<organism evidence="1 2">
    <name type="scientific">Penicillium salamii</name>
    <dbReference type="NCBI Taxonomy" id="1612424"/>
    <lineage>
        <taxon>Eukaryota</taxon>
        <taxon>Fungi</taxon>
        <taxon>Dikarya</taxon>
        <taxon>Ascomycota</taxon>
        <taxon>Pezizomycotina</taxon>
        <taxon>Eurotiomycetes</taxon>
        <taxon>Eurotiomycetidae</taxon>
        <taxon>Eurotiales</taxon>
        <taxon>Aspergillaceae</taxon>
        <taxon>Penicillium</taxon>
    </lineage>
</organism>
<accession>A0A9W4JTQ9</accession>
<gene>
    <name evidence="1" type="ORF">PSALAMII_LOCUS10040</name>
</gene>
<comment type="caution">
    <text evidence="1">The sequence shown here is derived from an EMBL/GenBank/DDBJ whole genome shotgun (WGS) entry which is preliminary data.</text>
</comment>
<evidence type="ECO:0008006" key="3">
    <source>
        <dbReference type="Google" id="ProtNLM"/>
    </source>
</evidence>
<dbReference type="PANTHER" id="PTHR47843">
    <property type="entry name" value="BTB DOMAIN-CONTAINING PROTEIN-RELATED"/>
    <property type="match status" value="1"/>
</dbReference>
<evidence type="ECO:0000313" key="1">
    <source>
        <dbReference type="EMBL" id="CAG8419352.1"/>
    </source>
</evidence>
<reference evidence="1" key="1">
    <citation type="submission" date="2021-07" db="EMBL/GenBank/DDBJ databases">
        <authorList>
            <person name="Branca A.L. A."/>
        </authorList>
    </citation>
    <scope>NUCLEOTIDE SEQUENCE</scope>
</reference>
<dbReference type="AlphaFoldDB" id="A0A9W4JTQ9"/>
<evidence type="ECO:0000313" key="2">
    <source>
        <dbReference type="Proteomes" id="UP001152646"/>
    </source>
</evidence>
<dbReference type="Gene3D" id="3.30.710.10">
    <property type="entry name" value="Potassium Channel Kv1.1, Chain A"/>
    <property type="match status" value="1"/>
</dbReference>
<protein>
    <recommendedName>
        <fullName evidence="3">BTB domain-containing protein</fullName>
    </recommendedName>
</protein>
<dbReference type="OrthoDB" id="6359816at2759"/>
<dbReference type="Proteomes" id="UP001152646">
    <property type="component" value="Unassembled WGS sequence"/>
</dbReference>